<keyword evidence="3" id="KW-1185">Reference proteome</keyword>
<evidence type="ECO:0000313" key="3">
    <source>
        <dbReference type="Proteomes" id="UP000053732"/>
    </source>
</evidence>
<reference evidence="2 3" key="1">
    <citation type="journal article" date="2014" name="Nat. Commun.">
        <title>Multiple recent horizontal transfers of a large genomic region in cheese making fungi.</title>
        <authorList>
            <person name="Cheeseman K."/>
            <person name="Ropars J."/>
            <person name="Renault P."/>
            <person name="Dupont J."/>
            <person name="Gouzy J."/>
            <person name="Branca A."/>
            <person name="Abraham A.L."/>
            <person name="Ceppi M."/>
            <person name="Conseiller E."/>
            <person name="Debuchy R."/>
            <person name="Malagnac F."/>
            <person name="Goarin A."/>
            <person name="Silar P."/>
            <person name="Lacoste S."/>
            <person name="Sallet E."/>
            <person name="Bensimon A."/>
            <person name="Giraud T."/>
            <person name="Brygoo Y."/>
        </authorList>
    </citation>
    <scope>NUCLEOTIDE SEQUENCE [LARGE SCALE GENOMIC DNA]</scope>
    <source>
        <strain evidence="3">FM 013</strain>
    </source>
</reference>
<dbReference type="EMBL" id="HG793145">
    <property type="protein sequence ID" value="CRL24525.1"/>
    <property type="molecule type" value="Genomic_DNA"/>
</dbReference>
<dbReference type="AlphaFoldDB" id="A0A0G4PDW5"/>
<name>A0A0G4PDW5_PENC3</name>
<evidence type="ECO:0000256" key="1">
    <source>
        <dbReference type="SAM" id="MobiDB-lite"/>
    </source>
</evidence>
<dbReference type="Proteomes" id="UP000053732">
    <property type="component" value="Unassembled WGS sequence"/>
</dbReference>
<gene>
    <name evidence="2" type="ORF">PCAMFM013_S012g000134</name>
</gene>
<feature type="region of interest" description="Disordered" evidence="1">
    <location>
        <begin position="1"/>
        <end position="35"/>
    </location>
</feature>
<sequence>MKMADNANTTSAPVASPTTDPATVPTTVPLYGPGAPNDRNWDAVAKILDEAPDQGYHLPDPKTITLFPITPPLSHPDDYDAWEAMVVNQLRPLRLRNLIDDKILRPYRNAPNAERWVTLSERVYSWLSYGLDPAVNREINLRSGNIRWADKFMCQCKRYFKGEGHIAIAMAIGKFFSTRRSEFNTIEEFITGIQTRFMTARDLNGHVVPYHMMVIITLELSKIPEWKSFINMKNNELRRNPDPGSKLAIDDVRAYCREIIEKPLGRTI</sequence>
<protein>
    <submittedName>
        <fullName evidence="2">Str. FM013</fullName>
    </submittedName>
</protein>
<evidence type="ECO:0000313" key="2">
    <source>
        <dbReference type="EMBL" id="CRL24525.1"/>
    </source>
</evidence>
<accession>A0A0G4PDW5</accession>
<proteinExistence type="predicted"/>
<dbReference type="STRING" id="1429867.A0A0G4PDW5"/>
<feature type="compositionally biased region" description="Low complexity" evidence="1">
    <location>
        <begin position="9"/>
        <end position="29"/>
    </location>
</feature>
<organism evidence="2 3">
    <name type="scientific">Penicillium camemberti (strain FM 013)</name>
    <dbReference type="NCBI Taxonomy" id="1429867"/>
    <lineage>
        <taxon>Eukaryota</taxon>
        <taxon>Fungi</taxon>
        <taxon>Dikarya</taxon>
        <taxon>Ascomycota</taxon>
        <taxon>Pezizomycotina</taxon>
        <taxon>Eurotiomycetes</taxon>
        <taxon>Eurotiomycetidae</taxon>
        <taxon>Eurotiales</taxon>
        <taxon>Aspergillaceae</taxon>
        <taxon>Penicillium</taxon>
    </lineage>
</organism>